<name>A0A543DI37_9PSEU</name>
<reference evidence="2 3" key="1">
    <citation type="submission" date="2019-06" db="EMBL/GenBank/DDBJ databases">
        <title>Sequencing the genomes of 1000 actinobacteria strains.</title>
        <authorList>
            <person name="Klenk H.-P."/>
        </authorList>
    </citation>
    <scope>NUCLEOTIDE SEQUENCE [LARGE SCALE GENOMIC DNA]</scope>
    <source>
        <strain evidence="2 3">DSM 45301</strain>
    </source>
</reference>
<organism evidence="2 3">
    <name type="scientific">Pseudonocardia kunmingensis</name>
    <dbReference type="NCBI Taxonomy" id="630975"/>
    <lineage>
        <taxon>Bacteria</taxon>
        <taxon>Bacillati</taxon>
        <taxon>Actinomycetota</taxon>
        <taxon>Actinomycetes</taxon>
        <taxon>Pseudonocardiales</taxon>
        <taxon>Pseudonocardiaceae</taxon>
        <taxon>Pseudonocardia</taxon>
    </lineage>
</organism>
<evidence type="ECO:0000256" key="1">
    <source>
        <dbReference type="SAM" id="MobiDB-lite"/>
    </source>
</evidence>
<proteinExistence type="predicted"/>
<keyword evidence="3" id="KW-1185">Reference proteome</keyword>
<protein>
    <submittedName>
        <fullName evidence="2">Uncharacterized protein</fullName>
    </submittedName>
</protein>
<dbReference type="EMBL" id="VFPA01000003">
    <property type="protein sequence ID" value="TQM08983.1"/>
    <property type="molecule type" value="Genomic_DNA"/>
</dbReference>
<accession>A0A543DI37</accession>
<evidence type="ECO:0000313" key="2">
    <source>
        <dbReference type="EMBL" id="TQM08983.1"/>
    </source>
</evidence>
<sequence>MSNERFPVVDERPLPPPERRWWRPWRNPALLPAVPPGCVLVLVTDDRYVTYRDPSRLRGTEPDFVRATWVSIVSVRYRRIVSTTWVPTTDPADDFLIRAVFGCTVVQPEAVACSGLTDLQGDLDIRLRLDEHLMGLQHRFSTEQIADVRAAVTHDLANAYQQRPPTVDGMNIRFEGVHVCPPRALREQHAELRDMVWSWHTEALREEIETRRVDHVAGLLSTPERAEAAAIAREERVAKDAADRAFQEREIRTQQLIDHVTEWMKTDSVKRAPVDRRYFADALFEQLTGKPAPVVVAPVTVPRNGSSERPKDGPRIPPPGLVDGI</sequence>
<comment type="caution">
    <text evidence="2">The sequence shown here is derived from an EMBL/GenBank/DDBJ whole genome shotgun (WGS) entry which is preliminary data.</text>
</comment>
<dbReference type="AlphaFoldDB" id="A0A543DI37"/>
<feature type="compositionally biased region" description="Pro residues" evidence="1">
    <location>
        <begin position="315"/>
        <end position="325"/>
    </location>
</feature>
<gene>
    <name evidence="2" type="ORF">FB558_4724</name>
</gene>
<feature type="region of interest" description="Disordered" evidence="1">
    <location>
        <begin position="300"/>
        <end position="325"/>
    </location>
</feature>
<evidence type="ECO:0000313" key="3">
    <source>
        <dbReference type="Proteomes" id="UP000315677"/>
    </source>
</evidence>
<dbReference type="Proteomes" id="UP000315677">
    <property type="component" value="Unassembled WGS sequence"/>
</dbReference>